<dbReference type="Gene3D" id="3.40.50.2000">
    <property type="entry name" value="Glycogen Phosphorylase B"/>
    <property type="match status" value="2"/>
</dbReference>
<dbReference type="Proteomes" id="UP000265515">
    <property type="component" value="Unassembled WGS sequence"/>
</dbReference>
<keyword evidence="3" id="KW-1185">Reference proteome</keyword>
<evidence type="ECO:0000256" key="1">
    <source>
        <dbReference type="SAM" id="MobiDB-lite"/>
    </source>
</evidence>
<feature type="region of interest" description="Disordered" evidence="1">
    <location>
        <begin position="99"/>
        <end position="123"/>
    </location>
</feature>
<dbReference type="GO" id="GO:0009773">
    <property type="term" value="P:photosynthetic electron transport in photosystem I"/>
    <property type="evidence" value="ECO:0007669"/>
    <property type="project" value="EnsemblPlants"/>
</dbReference>
<dbReference type="Gramene" id="GBG63029">
    <property type="protein sequence ID" value="GBG63029"/>
    <property type="gene ID" value="CBR_g34729"/>
</dbReference>
<dbReference type="OMA" id="PLEHWAE"/>
<evidence type="ECO:0000313" key="2">
    <source>
        <dbReference type="EMBL" id="GBG63029.1"/>
    </source>
</evidence>
<dbReference type="AlphaFoldDB" id="A0A388JYZ2"/>
<sequence>MMQPVPHAHQHVHVSPQGLSAAQVRRRDFRADQLPVGPPGAKCRRIAAAAGSPDGHVSGGGGNSGAAISARDMAPPRGGGVTNEEEGGARELASRVKTAMTRGVGLSRSRRRRRAMASVKVNAKKKSNLPGKDDWQMFPDDYYDEELDYGEVLSTGKQTGTEPRPPNDPDSGMGFLDFPAYHLPEIASLGLKIRNDIRKLCCFVAGGVYENLLFFPIIELMKKRNPGVKVDVIASPRGKQTYELNKNVRFARAFDFEVPFISPDDYADMAGLVKSEVYDMMISTKKAGPGQAILMFLGDCRNRIAYVRSDPNGVYASWMLNTPIEVERNELADDGVEMYKELVEELDDNDEYVPKLQVWVPGLVRKAARDKYEPYGLKSGEFVVMHGLESTSKATMKSRGDPDSLLGLDSWKKIMRASKHPVLFVVPHDRDLSTAQGALGRNAYVIKITTPGQLAAVIDDSMGVVTTNTAAVQLAGALKKTSVAMFCSEGKAMKFVPDAQERQCQIVASSTGKLADVDIAEVITAMTTSFA</sequence>
<evidence type="ECO:0000313" key="3">
    <source>
        <dbReference type="Proteomes" id="UP000265515"/>
    </source>
</evidence>
<organism evidence="2 3">
    <name type="scientific">Chara braunii</name>
    <name type="common">Braun's stonewort</name>
    <dbReference type="NCBI Taxonomy" id="69332"/>
    <lineage>
        <taxon>Eukaryota</taxon>
        <taxon>Viridiplantae</taxon>
        <taxon>Streptophyta</taxon>
        <taxon>Charophyceae</taxon>
        <taxon>Charales</taxon>
        <taxon>Characeae</taxon>
        <taxon>Chara</taxon>
    </lineage>
</organism>
<dbReference type="OrthoDB" id="1932779at2759"/>
<reference evidence="2 3" key="1">
    <citation type="journal article" date="2018" name="Cell">
        <title>The Chara Genome: Secondary Complexity and Implications for Plant Terrestrialization.</title>
        <authorList>
            <person name="Nishiyama T."/>
            <person name="Sakayama H."/>
            <person name="Vries J.D."/>
            <person name="Buschmann H."/>
            <person name="Saint-Marcoux D."/>
            <person name="Ullrich K.K."/>
            <person name="Haas F.B."/>
            <person name="Vanderstraeten L."/>
            <person name="Becker D."/>
            <person name="Lang D."/>
            <person name="Vosolsobe S."/>
            <person name="Rombauts S."/>
            <person name="Wilhelmsson P.K.I."/>
            <person name="Janitza P."/>
            <person name="Kern R."/>
            <person name="Heyl A."/>
            <person name="Rumpler F."/>
            <person name="Villalobos L.I.A.C."/>
            <person name="Clay J.M."/>
            <person name="Skokan R."/>
            <person name="Toyoda A."/>
            <person name="Suzuki Y."/>
            <person name="Kagoshima H."/>
            <person name="Schijlen E."/>
            <person name="Tajeshwar N."/>
            <person name="Catarino B."/>
            <person name="Hetherington A.J."/>
            <person name="Saltykova A."/>
            <person name="Bonnot C."/>
            <person name="Breuninger H."/>
            <person name="Symeonidi A."/>
            <person name="Radhakrishnan G.V."/>
            <person name="Van Nieuwerburgh F."/>
            <person name="Deforce D."/>
            <person name="Chang C."/>
            <person name="Karol K.G."/>
            <person name="Hedrich R."/>
            <person name="Ulvskov P."/>
            <person name="Glockner G."/>
            <person name="Delwiche C.F."/>
            <person name="Petrasek J."/>
            <person name="Van de Peer Y."/>
            <person name="Friml J."/>
            <person name="Beilby M."/>
            <person name="Dolan L."/>
            <person name="Kohara Y."/>
            <person name="Sugano S."/>
            <person name="Fujiyama A."/>
            <person name="Delaux P.-M."/>
            <person name="Quint M."/>
            <person name="TheiBen G."/>
            <person name="Hagemann M."/>
            <person name="Harholt J."/>
            <person name="Dunand C."/>
            <person name="Zachgo S."/>
            <person name="Langdale J."/>
            <person name="Maumus F."/>
            <person name="Straeten D.V.D."/>
            <person name="Gould S.B."/>
            <person name="Rensing S.A."/>
        </authorList>
    </citation>
    <scope>NUCLEOTIDE SEQUENCE [LARGE SCALE GENOMIC DNA]</scope>
    <source>
        <strain evidence="2 3">S276</strain>
    </source>
</reference>
<dbReference type="GO" id="GO:0010598">
    <property type="term" value="C:NAD(P)H dehydrogenase complex (plastoquinone)"/>
    <property type="evidence" value="ECO:0007669"/>
    <property type="project" value="EnsemblPlants"/>
</dbReference>
<dbReference type="PANTHER" id="PTHR37698">
    <property type="entry name" value="PHOTOSYNTHETIC NDH SUBUNIT OF SUBCOMPLEX B 1, CHLOROPLASTIC"/>
    <property type="match status" value="1"/>
</dbReference>
<comment type="caution">
    <text evidence="2">The sequence shown here is derived from an EMBL/GenBank/DDBJ whole genome shotgun (WGS) entry which is preliminary data.</text>
</comment>
<protein>
    <submittedName>
        <fullName evidence="2">Uncharacterized protein</fullName>
    </submittedName>
</protein>
<dbReference type="EMBL" id="BFEA01000034">
    <property type="protein sequence ID" value="GBG63029.1"/>
    <property type="molecule type" value="Genomic_DNA"/>
</dbReference>
<dbReference type="STRING" id="69332.A0A388JYZ2"/>
<name>A0A388JYZ2_CHABU</name>
<accession>A0A388JYZ2</accession>
<dbReference type="InterPro" id="IPR044983">
    <property type="entry name" value="PNSB1"/>
</dbReference>
<gene>
    <name evidence="2" type="ORF">CBR_g34729</name>
</gene>
<dbReference type="SUPFAM" id="SSF53756">
    <property type="entry name" value="UDP-Glycosyltransferase/glycogen phosphorylase"/>
    <property type="match status" value="1"/>
</dbReference>
<proteinExistence type="predicted"/>
<dbReference type="PANTHER" id="PTHR37698:SF1">
    <property type="entry name" value="PHOTOSYNTHETIC NDH SUBUNIT OF SUBCOMPLEX B 1, CHLOROPLASTIC"/>
    <property type="match status" value="1"/>
</dbReference>
<dbReference type="GO" id="GO:0009535">
    <property type="term" value="C:chloroplast thylakoid membrane"/>
    <property type="evidence" value="ECO:0007669"/>
    <property type="project" value="EnsemblPlants"/>
</dbReference>